<dbReference type="InterPro" id="IPR011755">
    <property type="entry name" value="CHP02269_MYXXA"/>
</dbReference>
<gene>
    <name evidence="2" type="ORF">MEBOL_002517</name>
</gene>
<dbReference type="AlphaFoldDB" id="A0A250ICX3"/>
<dbReference type="OrthoDB" id="5496201at2"/>
<accession>A0A250ICX3</accession>
<keyword evidence="1" id="KW-0732">Signal</keyword>
<reference evidence="2 3" key="1">
    <citation type="submission" date="2017-06" db="EMBL/GenBank/DDBJ databases">
        <authorList>
            <person name="Kim H.J."/>
            <person name="Triplett B.A."/>
        </authorList>
    </citation>
    <scope>NUCLEOTIDE SEQUENCE [LARGE SCALE GENOMIC DNA]</scope>
    <source>
        <strain evidence="2 3">DSM 14713</strain>
    </source>
</reference>
<evidence type="ECO:0000313" key="2">
    <source>
        <dbReference type="EMBL" id="ATB29068.1"/>
    </source>
</evidence>
<dbReference type="Pfam" id="PF09533">
    <property type="entry name" value="DUF2380"/>
    <property type="match status" value="1"/>
</dbReference>
<protein>
    <recommendedName>
        <fullName evidence="4">DUF2380 domain-containing protein</fullName>
    </recommendedName>
</protein>
<name>A0A250ICX3_9BACT</name>
<evidence type="ECO:0008006" key="4">
    <source>
        <dbReference type="Google" id="ProtNLM"/>
    </source>
</evidence>
<dbReference type="Proteomes" id="UP000217289">
    <property type="component" value="Chromosome"/>
</dbReference>
<evidence type="ECO:0000256" key="1">
    <source>
        <dbReference type="SAM" id="SignalP"/>
    </source>
</evidence>
<feature type="signal peptide" evidence="1">
    <location>
        <begin position="1"/>
        <end position="21"/>
    </location>
</feature>
<sequence length="477" mass="52264">MRSFPWAGPLLALALFATGCASMTPPRGPGMYSREMRRGAAVLVSHPVGTEGAGRRSVSPAAVEVARTRQALRDALHDVSGSTRRIADALSRLAASPGGMGGRSDGLFAQHIVYGARQLRWLEVALKGATRWVQVASEVDDPEMGLALLRLSGPRLEAALFGSMLLAAWSDFLNLEDVVLRQCPFYSVEKLYVDMEHVREMLEPSMRALSSLEPGRVEATAAGVPGLMGELTREFQSTREGVRVSAERVNRVIVAAQVVEMLSMVSTMRLSPPRPPPAAPAMLGVGLVMGADGVMMGTRVVVSAEWVEMMRRLVRAGVISVPVVSAAVRVQAGQVLMSQSHDELPRGVRDALGDSPEVRGMHQTGSAGAGMAEPPRHHVLPREHREWFEQRGFTGEMSIDQFCVEMEQAHHEAIHGGGNWRQGRKWPGEWNQMIMKALRDAEMLAGRMLTRSEVLGTVAFHMKRYNLPMDFRPWRGR</sequence>
<dbReference type="KEGG" id="mbd:MEBOL_002517"/>
<dbReference type="EMBL" id="CP022163">
    <property type="protein sequence ID" value="ATB29068.1"/>
    <property type="molecule type" value="Genomic_DNA"/>
</dbReference>
<dbReference type="PROSITE" id="PS51257">
    <property type="entry name" value="PROKAR_LIPOPROTEIN"/>
    <property type="match status" value="1"/>
</dbReference>
<feature type="chain" id="PRO_5012309688" description="DUF2380 domain-containing protein" evidence="1">
    <location>
        <begin position="22"/>
        <end position="477"/>
    </location>
</feature>
<organism evidence="2 3">
    <name type="scientific">Melittangium boletus DSM 14713</name>
    <dbReference type="NCBI Taxonomy" id="1294270"/>
    <lineage>
        <taxon>Bacteria</taxon>
        <taxon>Pseudomonadati</taxon>
        <taxon>Myxococcota</taxon>
        <taxon>Myxococcia</taxon>
        <taxon>Myxococcales</taxon>
        <taxon>Cystobacterineae</taxon>
        <taxon>Archangiaceae</taxon>
        <taxon>Melittangium</taxon>
    </lineage>
</organism>
<evidence type="ECO:0000313" key="3">
    <source>
        <dbReference type="Proteomes" id="UP000217289"/>
    </source>
</evidence>
<keyword evidence="3" id="KW-1185">Reference proteome</keyword>
<proteinExistence type="predicted"/>